<dbReference type="Proteomes" id="UP000053947">
    <property type="component" value="Unassembled WGS sequence"/>
</dbReference>
<evidence type="ECO:0000313" key="2">
    <source>
        <dbReference type="EMBL" id="KTB47423.1"/>
    </source>
</evidence>
<dbReference type="Pfam" id="PF18657">
    <property type="entry name" value="YDG"/>
    <property type="match status" value="1"/>
</dbReference>
<dbReference type="EMBL" id="LFDV01000002">
    <property type="protein sequence ID" value="KTB47423.1"/>
    <property type="molecule type" value="Genomic_DNA"/>
</dbReference>
<evidence type="ECO:0000259" key="1">
    <source>
        <dbReference type="Pfam" id="PF18657"/>
    </source>
</evidence>
<gene>
    <name evidence="2" type="ORF">DEALK_02680</name>
</gene>
<proteinExistence type="predicted"/>
<accession>A0A0W0GFT7</accession>
<sequence>MDSNGFLKWLKRILVAAPIALVAMAMLSLPMSAVSGVSITPATATTVSIDTTSAAGGTSTWTALGTISGPIITENAVGGIATGLHVLTLPAGWEFNIGQNVTIGLNGTDLTLGNGVITPGTNTLTFNVTAHSTTVPAVLTFSNIQVRPTGTVVGSVNVTHSGPGIVGVTDGVTSFGNFTTVHGTATGITITPGSASVVVASTQAYTATAHDQFNNTWDVTGSTTFTTSGGGSFAANIFSAATVTGSPWTVTGTLASPVLSNTASVTVTPKALTVSGITGVNKVYNGNTTANLNTGGAALVGVLGGQTVTLNTAGAVGAFADKNIGTGKTVTISGLTIGGADVANYTLTQP</sequence>
<evidence type="ECO:0000313" key="3">
    <source>
        <dbReference type="Proteomes" id="UP000053947"/>
    </source>
</evidence>
<feature type="non-terminal residue" evidence="2">
    <location>
        <position position="350"/>
    </location>
</feature>
<name>A0A0W0GFT7_9CHLR</name>
<keyword evidence="3" id="KW-1185">Reference proteome</keyword>
<organism evidence="2 3">
    <name type="scientific">Dehalogenimonas alkenigignens</name>
    <dbReference type="NCBI Taxonomy" id="1217799"/>
    <lineage>
        <taxon>Bacteria</taxon>
        <taxon>Bacillati</taxon>
        <taxon>Chloroflexota</taxon>
        <taxon>Dehalococcoidia</taxon>
        <taxon>Dehalococcoidales</taxon>
        <taxon>Dehalococcoidaceae</taxon>
        <taxon>Dehalogenimonas</taxon>
    </lineage>
</organism>
<comment type="caution">
    <text evidence="2">The sequence shown here is derived from an EMBL/GenBank/DDBJ whole genome shotgun (WGS) entry which is preliminary data.</text>
</comment>
<feature type="domain" description="YDG" evidence="1">
    <location>
        <begin position="268"/>
        <end position="349"/>
    </location>
</feature>
<dbReference type="RefSeq" id="WP_244881567.1">
    <property type="nucleotide sequence ID" value="NZ_KQ758903.1"/>
</dbReference>
<dbReference type="AlphaFoldDB" id="A0A0W0GFT7"/>
<protein>
    <recommendedName>
        <fullName evidence="1">YDG domain-containing protein</fullName>
    </recommendedName>
</protein>
<reference evidence="2 3" key="1">
    <citation type="submission" date="2015-06" db="EMBL/GenBank/DDBJ databases">
        <title>Genome sequence of the organohalide-respiring Dehalogenimonas alkenigignens type strain (IP3-3T).</title>
        <authorList>
            <person name="Key T.A."/>
            <person name="Richmond D.P."/>
            <person name="Bowman K.S."/>
            <person name="Cho Y.-J."/>
            <person name="Chun J."/>
            <person name="da Costa M.S."/>
            <person name="Rainey F.A."/>
            <person name="Moe W.M."/>
        </authorList>
    </citation>
    <scope>NUCLEOTIDE SEQUENCE [LARGE SCALE GENOMIC DNA]</scope>
    <source>
        <strain evidence="2 3">IP3-3</strain>
    </source>
</reference>
<dbReference type="InterPro" id="IPR041248">
    <property type="entry name" value="YDG"/>
</dbReference>